<evidence type="ECO:0000313" key="1">
    <source>
        <dbReference type="EMBL" id="KAJ4956843.1"/>
    </source>
</evidence>
<comment type="caution">
    <text evidence="1">The sequence shown here is derived from an EMBL/GenBank/DDBJ whole genome shotgun (WGS) entry which is preliminary data.</text>
</comment>
<dbReference type="Proteomes" id="UP001141806">
    <property type="component" value="Unassembled WGS sequence"/>
</dbReference>
<name>A0A9Q0H227_9MAGN</name>
<accession>A0A9Q0H227</accession>
<sequence length="130" mass="14747">MAVVGLLLEKIGDSKEHLWQQLGERKIWPSLYSSLTNNRIKRTLLIREDSGALEPSSMPVSTLVDTIRNEQRQKGLRTSGVVGIVCTSTLEEDEEELFAMERMLEWRRWLTTVGVAEVGERSLPLCCSRS</sequence>
<reference evidence="1" key="1">
    <citation type="journal article" date="2023" name="Plant J.">
        <title>The genome of the king protea, Protea cynaroides.</title>
        <authorList>
            <person name="Chang J."/>
            <person name="Duong T.A."/>
            <person name="Schoeman C."/>
            <person name="Ma X."/>
            <person name="Roodt D."/>
            <person name="Barker N."/>
            <person name="Li Z."/>
            <person name="Van de Peer Y."/>
            <person name="Mizrachi E."/>
        </authorList>
    </citation>
    <scope>NUCLEOTIDE SEQUENCE</scope>
    <source>
        <tissue evidence="1">Young leaves</tissue>
    </source>
</reference>
<proteinExistence type="predicted"/>
<protein>
    <submittedName>
        <fullName evidence="1">Uncharacterized protein</fullName>
    </submittedName>
</protein>
<dbReference type="AlphaFoldDB" id="A0A9Q0H227"/>
<dbReference type="EMBL" id="JAMYWD010000011">
    <property type="protein sequence ID" value="KAJ4956843.1"/>
    <property type="molecule type" value="Genomic_DNA"/>
</dbReference>
<evidence type="ECO:0000313" key="2">
    <source>
        <dbReference type="Proteomes" id="UP001141806"/>
    </source>
</evidence>
<gene>
    <name evidence="1" type="ORF">NE237_013626</name>
</gene>
<keyword evidence="2" id="KW-1185">Reference proteome</keyword>
<organism evidence="1 2">
    <name type="scientific">Protea cynaroides</name>
    <dbReference type="NCBI Taxonomy" id="273540"/>
    <lineage>
        <taxon>Eukaryota</taxon>
        <taxon>Viridiplantae</taxon>
        <taxon>Streptophyta</taxon>
        <taxon>Embryophyta</taxon>
        <taxon>Tracheophyta</taxon>
        <taxon>Spermatophyta</taxon>
        <taxon>Magnoliopsida</taxon>
        <taxon>Proteales</taxon>
        <taxon>Proteaceae</taxon>
        <taxon>Protea</taxon>
    </lineage>
</organism>